<dbReference type="GO" id="GO:0008855">
    <property type="term" value="F:exodeoxyribonuclease VII activity"/>
    <property type="evidence" value="ECO:0007669"/>
    <property type="project" value="InterPro"/>
</dbReference>
<keyword evidence="8" id="KW-1185">Reference proteome</keyword>
<protein>
    <submittedName>
        <fullName evidence="7">Uncharacterized protein</fullName>
    </submittedName>
</protein>
<evidence type="ECO:0000256" key="4">
    <source>
        <dbReference type="ARBA" id="ARBA00022839"/>
    </source>
</evidence>
<dbReference type="RefSeq" id="YP_009807157.1">
    <property type="nucleotide sequence ID" value="NC_048021.1"/>
</dbReference>
<dbReference type="InterPro" id="IPR003753">
    <property type="entry name" value="Exonuc_VII_L"/>
</dbReference>
<proteinExistence type="inferred from homology"/>
<name>A0A345MIP9_9CAUD</name>
<dbReference type="Pfam" id="PF02601">
    <property type="entry name" value="Exonuc_VII_L"/>
    <property type="match status" value="1"/>
</dbReference>
<dbReference type="GeneID" id="54998155"/>
<organism evidence="7 8">
    <name type="scientific">Gordonia phage Daredevil</name>
    <dbReference type="NCBI Taxonomy" id="2283286"/>
    <lineage>
        <taxon>Viruses</taxon>
        <taxon>Duplodnaviria</taxon>
        <taxon>Heunggongvirae</taxon>
        <taxon>Uroviricota</taxon>
        <taxon>Caudoviricetes</taxon>
        <taxon>Daredevilvirus</taxon>
        <taxon>Daredevilvirus daredevil</taxon>
    </lineage>
</organism>
<evidence type="ECO:0000313" key="8">
    <source>
        <dbReference type="Proteomes" id="UP000257597"/>
    </source>
</evidence>
<dbReference type="EMBL" id="MH590603">
    <property type="protein sequence ID" value="AXH70430.1"/>
    <property type="molecule type" value="Genomic_DNA"/>
</dbReference>
<dbReference type="InterPro" id="IPR025824">
    <property type="entry name" value="OB-fold_nuc-bd_dom"/>
</dbReference>
<keyword evidence="3" id="KW-0378">Hydrolase</keyword>
<gene>
    <name evidence="7" type="primary">43</name>
    <name evidence="7" type="ORF">SEA_DAREDEVIL_43</name>
</gene>
<dbReference type="KEGG" id="vg:54998155"/>
<dbReference type="GO" id="GO:0009318">
    <property type="term" value="C:exodeoxyribonuclease VII complex"/>
    <property type="evidence" value="ECO:0007669"/>
    <property type="project" value="InterPro"/>
</dbReference>
<keyword evidence="2" id="KW-0540">Nuclease</keyword>
<dbReference type="InterPro" id="IPR020579">
    <property type="entry name" value="Exonuc_VII_lsu_C"/>
</dbReference>
<dbReference type="GO" id="GO:0003676">
    <property type="term" value="F:nucleic acid binding"/>
    <property type="evidence" value="ECO:0007669"/>
    <property type="project" value="InterPro"/>
</dbReference>
<evidence type="ECO:0000259" key="5">
    <source>
        <dbReference type="Pfam" id="PF02601"/>
    </source>
</evidence>
<dbReference type="GO" id="GO:0006308">
    <property type="term" value="P:DNA catabolic process"/>
    <property type="evidence" value="ECO:0007669"/>
    <property type="project" value="InterPro"/>
</dbReference>
<dbReference type="Proteomes" id="UP000257597">
    <property type="component" value="Segment"/>
</dbReference>
<feature type="domain" description="Exonuclease VII large subunit C-terminal" evidence="5">
    <location>
        <begin position="127"/>
        <end position="415"/>
    </location>
</feature>
<dbReference type="Pfam" id="PF13742">
    <property type="entry name" value="tRNA_anti_2"/>
    <property type="match status" value="1"/>
</dbReference>
<reference evidence="8" key="1">
    <citation type="submission" date="2018-07" db="EMBL/GenBank/DDBJ databases">
        <authorList>
            <person name="Quirk P.G."/>
            <person name="Krulwich T.A."/>
        </authorList>
    </citation>
    <scope>NUCLEOTIDE SEQUENCE [LARGE SCALE GENOMIC DNA]</scope>
</reference>
<evidence type="ECO:0000256" key="2">
    <source>
        <dbReference type="ARBA" id="ARBA00022722"/>
    </source>
</evidence>
<evidence type="ECO:0000256" key="3">
    <source>
        <dbReference type="ARBA" id="ARBA00022801"/>
    </source>
</evidence>
<evidence type="ECO:0000313" key="7">
    <source>
        <dbReference type="EMBL" id="AXH70430.1"/>
    </source>
</evidence>
<evidence type="ECO:0000259" key="6">
    <source>
        <dbReference type="Pfam" id="PF13742"/>
    </source>
</evidence>
<dbReference type="HAMAP" id="MF_00378">
    <property type="entry name" value="Exonuc_7_L"/>
    <property type="match status" value="1"/>
</dbReference>
<evidence type="ECO:0000256" key="1">
    <source>
        <dbReference type="ARBA" id="ARBA00022490"/>
    </source>
</evidence>
<dbReference type="NCBIfam" id="TIGR00237">
    <property type="entry name" value="xseA"/>
    <property type="match status" value="1"/>
</dbReference>
<dbReference type="CDD" id="cd04489">
    <property type="entry name" value="ExoVII_LU_OBF"/>
    <property type="match status" value="1"/>
</dbReference>
<feature type="domain" description="OB-fold nucleic acid binding" evidence="6">
    <location>
        <begin position="11"/>
        <end position="101"/>
    </location>
</feature>
<sequence>MSTTTLDTPIRVKELNTKIGAWISRLGHIHVEGQVTQINRRPGAHTAFLTLRDPQAAASVSVTASPGKIPAELTDGDSVVVFGKPSFWQGRGNLSLRASEIHQVGEGDLLRRIALFRQSLAGEGALRPELKKRLPMLPRRIGLITGAESAAERDVLSVAKQRWAAADFCVINTPVQGPSTSREVARAIKALDDQDDIDVIIIARGGGSVEDLLPFSSEQIIRAVMMCETPVISAIGHEPDNPVLDDVADFRAATPTDAAKNVVPDAMVEVAGLLTVGESLASAFARNVEREVTGLHSMEARVNGLGGQILARERSTFNGWRSQFDLTMAHSLQSERNSLLSFSNAIRYANPGSRIENEYVAIAALGDHLEAVSPKAVMERGFAIVTNARTGDVITTGSQISGGTSLTITFADGSTRDVMALALPHSSVGIKQPEGTEAQ</sequence>
<keyword evidence="4" id="KW-0269">Exonuclease</keyword>
<keyword evidence="1" id="KW-0963">Cytoplasm</keyword>
<accession>A0A345MIP9</accession>
<dbReference type="PANTHER" id="PTHR30008">
    <property type="entry name" value="EXODEOXYRIBONUCLEASE 7 LARGE SUBUNIT"/>
    <property type="match status" value="1"/>
</dbReference>
<dbReference type="PANTHER" id="PTHR30008:SF0">
    <property type="entry name" value="EXODEOXYRIBONUCLEASE 7 LARGE SUBUNIT"/>
    <property type="match status" value="1"/>
</dbReference>